<organism evidence="2 3">
    <name type="scientific">Alicyclobacillus fastidiosus</name>
    <dbReference type="NCBI Taxonomy" id="392011"/>
    <lineage>
        <taxon>Bacteria</taxon>
        <taxon>Bacillati</taxon>
        <taxon>Bacillota</taxon>
        <taxon>Bacilli</taxon>
        <taxon>Bacillales</taxon>
        <taxon>Alicyclobacillaceae</taxon>
        <taxon>Alicyclobacillus</taxon>
    </lineage>
</organism>
<feature type="compositionally biased region" description="Acidic residues" evidence="1">
    <location>
        <begin position="73"/>
        <end position="83"/>
    </location>
</feature>
<sequence length="148" mass="15585">MITITIDDSRLESAALIAFAEVLKGVQSSTPAAPTATPETSVPGAKAQRRRRTEPTSDPTPDAEPNEAVTGEAEGEPSGEPEDNAPTNSAPSVDTPSVVDLRAKAQEKGATSDGKKAIKALLNEFESKSISDVPEEKRAEFLARLEDL</sequence>
<comment type="caution">
    <text evidence="2">The sequence shown here is derived from an EMBL/GenBank/DDBJ whole genome shotgun (WGS) entry which is preliminary data.</text>
</comment>
<evidence type="ECO:0000256" key="1">
    <source>
        <dbReference type="SAM" id="MobiDB-lite"/>
    </source>
</evidence>
<feature type="compositionally biased region" description="Polar residues" evidence="1">
    <location>
        <begin position="85"/>
        <end position="95"/>
    </location>
</feature>
<evidence type="ECO:0000313" key="3">
    <source>
        <dbReference type="Proteomes" id="UP001579974"/>
    </source>
</evidence>
<dbReference type="EMBL" id="JBDXSU010000028">
    <property type="protein sequence ID" value="MFB5192768.1"/>
    <property type="molecule type" value="Genomic_DNA"/>
</dbReference>
<keyword evidence="3" id="KW-1185">Reference proteome</keyword>
<protein>
    <recommendedName>
        <fullName evidence="4">SAP domain-containing protein</fullName>
    </recommendedName>
</protein>
<evidence type="ECO:0008006" key="4">
    <source>
        <dbReference type="Google" id="ProtNLM"/>
    </source>
</evidence>
<reference evidence="2 3" key="1">
    <citation type="journal article" date="2024" name="Int. J. Mol. Sci.">
        <title>Exploration of Alicyclobacillus spp. Genome in Search of Antibiotic Resistance.</title>
        <authorList>
            <person name="Bucka-Kolendo J."/>
            <person name="Kiousi D.E."/>
            <person name="Dekowska A."/>
            <person name="Mikolajczuk-Szczyrba A."/>
            <person name="Karadedos D.M."/>
            <person name="Michael P."/>
            <person name="Galanis A."/>
            <person name="Sokolowska B."/>
        </authorList>
    </citation>
    <scope>NUCLEOTIDE SEQUENCE [LARGE SCALE GENOMIC DNA]</scope>
    <source>
        <strain evidence="2 3">KKP 3000</strain>
    </source>
</reference>
<name>A0ABV5AKS5_9BACL</name>
<evidence type="ECO:0000313" key="2">
    <source>
        <dbReference type="EMBL" id="MFB5192768.1"/>
    </source>
</evidence>
<dbReference type="RefSeq" id="WP_275473197.1">
    <property type="nucleotide sequence ID" value="NZ_CP162940.1"/>
</dbReference>
<gene>
    <name evidence="2" type="ORF">KKP3000_001982</name>
</gene>
<dbReference type="Proteomes" id="UP001579974">
    <property type="component" value="Unassembled WGS sequence"/>
</dbReference>
<feature type="compositionally biased region" description="Low complexity" evidence="1">
    <location>
        <begin position="28"/>
        <end position="41"/>
    </location>
</feature>
<proteinExistence type="predicted"/>
<accession>A0ABV5AKS5</accession>
<feature type="region of interest" description="Disordered" evidence="1">
    <location>
        <begin position="26"/>
        <end position="115"/>
    </location>
</feature>